<evidence type="ECO:0000256" key="2">
    <source>
        <dbReference type="ARBA" id="ARBA00022692"/>
    </source>
</evidence>
<dbReference type="SUPFAM" id="SSF161084">
    <property type="entry name" value="MAPEG domain-like"/>
    <property type="match status" value="1"/>
</dbReference>
<dbReference type="PANTHER" id="PTHR35814">
    <property type="match status" value="1"/>
</dbReference>
<comment type="subcellular location">
    <subcellularLocation>
        <location evidence="1">Membrane</location>
    </subcellularLocation>
</comment>
<dbReference type="PANTHER" id="PTHR35814:SF1">
    <property type="entry name" value="GLUTATHIONE S-TRANSFERASE-RELATED"/>
    <property type="match status" value="1"/>
</dbReference>
<dbReference type="AlphaFoldDB" id="X1C3T6"/>
<evidence type="ECO:0008006" key="7">
    <source>
        <dbReference type="Google" id="ProtNLM"/>
    </source>
</evidence>
<evidence type="ECO:0000256" key="3">
    <source>
        <dbReference type="ARBA" id="ARBA00022989"/>
    </source>
</evidence>
<feature type="transmembrane region" description="Helical" evidence="5">
    <location>
        <begin position="6"/>
        <end position="23"/>
    </location>
</feature>
<sequence length="146" mass="16159">MAITAFYAALLGLFFVFLSFRVIGWRRLKSVELGHGEDSELLRRMRVHANFAEYVPFTLLLMAIAKSMTAPRPLIHIAGLILIAGRLLHAYGLSQTPHILRLRVGGDDSYVHSARSLRHHLSIAIATVSGCLGFGRTLSGARHVRT</sequence>
<organism evidence="6">
    <name type="scientific">marine sediment metagenome</name>
    <dbReference type="NCBI Taxonomy" id="412755"/>
    <lineage>
        <taxon>unclassified sequences</taxon>
        <taxon>metagenomes</taxon>
        <taxon>ecological metagenomes</taxon>
    </lineage>
</organism>
<keyword evidence="2 5" id="KW-0812">Transmembrane</keyword>
<dbReference type="InterPro" id="IPR001129">
    <property type="entry name" value="Membr-assoc_MAPEG"/>
</dbReference>
<evidence type="ECO:0000313" key="6">
    <source>
        <dbReference type="EMBL" id="GAH01977.1"/>
    </source>
</evidence>
<feature type="transmembrane region" description="Helical" evidence="5">
    <location>
        <begin position="74"/>
        <end position="93"/>
    </location>
</feature>
<name>X1C3T6_9ZZZZ</name>
<evidence type="ECO:0000256" key="4">
    <source>
        <dbReference type="ARBA" id="ARBA00023136"/>
    </source>
</evidence>
<feature type="non-terminal residue" evidence="6">
    <location>
        <position position="146"/>
    </location>
</feature>
<dbReference type="InterPro" id="IPR023352">
    <property type="entry name" value="MAPEG-like_dom_sf"/>
</dbReference>
<gene>
    <name evidence="6" type="ORF">S01H4_43823</name>
</gene>
<dbReference type="Pfam" id="PF01124">
    <property type="entry name" value="MAPEG"/>
    <property type="match status" value="1"/>
</dbReference>
<accession>X1C3T6</accession>
<protein>
    <recommendedName>
        <fullName evidence="7">Glutathione S-transferase</fullName>
    </recommendedName>
</protein>
<evidence type="ECO:0000256" key="1">
    <source>
        <dbReference type="ARBA" id="ARBA00004370"/>
    </source>
</evidence>
<proteinExistence type="predicted"/>
<comment type="caution">
    <text evidence="6">The sequence shown here is derived from an EMBL/GenBank/DDBJ whole genome shotgun (WGS) entry which is preliminary data.</text>
</comment>
<feature type="transmembrane region" description="Helical" evidence="5">
    <location>
        <begin position="51"/>
        <end position="68"/>
    </location>
</feature>
<keyword evidence="3 5" id="KW-1133">Transmembrane helix</keyword>
<keyword evidence="4 5" id="KW-0472">Membrane</keyword>
<dbReference type="Gene3D" id="1.20.120.550">
    <property type="entry name" value="Membrane associated eicosanoid/glutathione metabolism-like domain"/>
    <property type="match status" value="1"/>
</dbReference>
<dbReference type="GO" id="GO:0016020">
    <property type="term" value="C:membrane"/>
    <property type="evidence" value="ECO:0007669"/>
    <property type="project" value="UniProtKB-SubCell"/>
</dbReference>
<dbReference type="EMBL" id="BART01024216">
    <property type="protein sequence ID" value="GAH01977.1"/>
    <property type="molecule type" value="Genomic_DNA"/>
</dbReference>
<reference evidence="6" key="1">
    <citation type="journal article" date="2014" name="Front. Microbiol.">
        <title>High frequency of phylogenetically diverse reductive dehalogenase-homologous genes in deep subseafloor sedimentary metagenomes.</title>
        <authorList>
            <person name="Kawai M."/>
            <person name="Futagami T."/>
            <person name="Toyoda A."/>
            <person name="Takaki Y."/>
            <person name="Nishi S."/>
            <person name="Hori S."/>
            <person name="Arai W."/>
            <person name="Tsubouchi T."/>
            <person name="Morono Y."/>
            <person name="Uchiyama I."/>
            <person name="Ito T."/>
            <person name="Fujiyama A."/>
            <person name="Inagaki F."/>
            <person name="Takami H."/>
        </authorList>
    </citation>
    <scope>NUCLEOTIDE SEQUENCE</scope>
    <source>
        <strain evidence="6">Expedition CK06-06</strain>
    </source>
</reference>
<evidence type="ECO:0000256" key="5">
    <source>
        <dbReference type="SAM" id="Phobius"/>
    </source>
</evidence>